<keyword evidence="8" id="KW-1185">Reference proteome</keyword>
<evidence type="ECO:0000256" key="2">
    <source>
        <dbReference type="ARBA" id="ARBA00010447"/>
    </source>
</evidence>
<comment type="catalytic activity">
    <reaction evidence="5">
        <text>(sulfur carrier)-H + L-cysteine = (sulfur carrier)-SH + L-alanine</text>
        <dbReference type="Rhea" id="RHEA:43892"/>
        <dbReference type="Rhea" id="RHEA-COMP:14737"/>
        <dbReference type="Rhea" id="RHEA-COMP:14739"/>
        <dbReference type="ChEBI" id="CHEBI:29917"/>
        <dbReference type="ChEBI" id="CHEBI:35235"/>
        <dbReference type="ChEBI" id="CHEBI:57972"/>
        <dbReference type="ChEBI" id="CHEBI:64428"/>
        <dbReference type="EC" id="2.8.1.7"/>
    </reaction>
</comment>
<dbReference type="PANTHER" id="PTHR43586:SF4">
    <property type="entry name" value="ISOPENICILLIN N EPIMERASE"/>
    <property type="match status" value="1"/>
</dbReference>
<evidence type="ECO:0000256" key="4">
    <source>
        <dbReference type="ARBA" id="ARBA00022898"/>
    </source>
</evidence>
<dbReference type="OrthoDB" id="9804366at2"/>
<organism evidence="7 8">
    <name type="scientific">Bythopirellula goksoeyrii</name>
    <dbReference type="NCBI Taxonomy" id="1400387"/>
    <lineage>
        <taxon>Bacteria</taxon>
        <taxon>Pseudomonadati</taxon>
        <taxon>Planctomycetota</taxon>
        <taxon>Planctomycetia</taxon>
        <taxon>Pirellulales</taxon>
        <taxon>Lacipirellulaceae</taxon>
        <taxon>Bythopirellula</taxon>
    </lineage>
</organism>
<keyword evidence="4" id="KW-0663">Pyridoxal phosphate</keyword>
<dbReference type="SUPFAM" id="SSF53383">
    <property type="entry name" value="PLP-dependent transferases"/>
    <property type="match status" value="1"/>
</dbReference>
<feature type="domain" description="Aminotransferase class V" evidence="6">
    <location>
        <begin position="14"/>
        <end position="384"/>
    </location>
</feature>
<dbReference type="RefSeq" id="WP_148073269.1">
    <property type="nucleotide sequence ID" value="NZ_CP042913.1"/>
</dbReference>
<dbReference type="PANTHER" id="PTHR43586">
    <property type="entry name" value="CYSTEINE DESULFURASE"/>
    <property type="match status" value="1"/>
</dbReference>
<evidence type="ECO:0000313" key="8">
    <source>
        <dbReference type="Proteomes" id="UP000323917"/>
    </source>
</evidence>
<accession>A0A5B9QAH6</accession>
<gene>
    <name evidence="7" type="primary">csd_1</name>
    <name evidence="7" type="ORF">Pr1d_19270</name>
</gene>
<dbReference type="AlphaFoldDB" id="A0A5B9QAH6"/>
<dbReference type="InterPro" id="IPR015424">
    <property type="entry name" value="PyrdxlP-dep_Trfase"/>
</dbReference>
<dbReference type="NCBIfam" id="TIGR01977">
    <property type="entry name" value="am_tr_V_EF2568"/>
    <property type="match status" value="1"/>
</dbReference>
<dbReference type="KEGG" id="bgok:Pr1d_19270"/>
<evidence type="ECO:0000256" key="5">
    <source>
        <dbReference type="ARBA" id="ARBA00050776"/>
    </source>
</evidence>
<dbReference type="InterPro" id="IPR015421">
    <property type="entry name" value="PyrdxlP-dep_Trfase_major"/>
</dbReference>
<dbReference type="Gene3D" id="3.40.640.10">
    <property type="entry name" value="Type I PLP-dependent aspartate aminotransferase-like (Major domain)"/>
    <property type="match status" value="1"/>
</dbReference>
<evidence type="ECO:0000259" key="6">
    <source>
        <dbReference type="Pfam" id="PF00266"/>
    </source>
</evidence>
<dbReference type="Pfam" id="PF00266">
    <property type="entry name" value="Aminotran_5"/>
    <property type="match status" value="1"/>
</dbReference>
<dbReference type="EMBL" id="CP042913">
    <property type="protein sequence ID" value="QEG34645.1"/>
    <property type="molecule type" value="Genomic_DNA"/>
</dbReference>
<proteinExistence type="inferred from homology"/>
<sequence length="398" mass="42255">MNPSTTVEPAHSRIYLDNAATSWPKPACVYEAIDRYQREIGSPYGRSGYRSAEESQRLVESARRSLAQLVGINDPNHVVFTANGTDSLNTALLGILRPGDHVVTTVCEHNSVLRPLRHLADQAEVEVSYVPCDSVGFVSPEDIRMALRPNTRLVAVNHASNVTGTIQPIAEIGKVAGSCGAYYLVDAAQTLGHVPISMGECQADMLAAPGHKGLLGPFGTGVLCLGDRVLGELEPLRRGGTGSASKNEHQPTELPQKFEAGNLNVLGLAGLTSALDYLQEHGIKAIQNHHQLLTARLLAGLETLPGTTVLGPRADQPRTSVVSINCVGYDPQELAALLEMAAGVECRAGLHCAPRMHQALGTLDSGGTLRLSLGWATTNQEIDRAVAALENVLTIPVG</sequence>
<protein>
    <recommendedName>
        <fullName evidence="3">cysteine desulfurase</fullName>
        <ecNumber evidence="3">2.8.1.7</ecNumber>
    </recommendedName>
</protein>
<dbReference type="InterPro" id="IPR010969">
    <property type="entry name" value="Cys_dSase-rel_unknwn_funct"/>
</dbReference>
<evidence type="ECO:0000313" key="7">
    <source>
        <dbReference type="EMBL" id="QEG34645.1"/>
    </source>
</evidence>
<evidence type="ECO:0000256" key="1">
    <source>
        <dbReference type="ARBA" id="ARBA00001933"/>
    </source>
</evidence>
<comment type="similarity">
    <text evidence="2">Belongs to the class-V pyridoxal-phosphate-dependent aminotransferase family. Csd subfamily.</text>
</comment>
<dbReference type="InterPro" id="IPR016454">
    <property type="entry name" value="Cysteine_dSase"/>
</dbReference>
<dbReference type="InterPro" id="IPR000192">
    <property type="entry name" value="Aminotrans_V_dom"/>
</dbReference>
<name>A0A5B9QAH6_9BACT</name>
<dbReference type="Proteomes" id="UP000323917">
    <property type="component" value="Chromosome"/>
</dbReference>
<comment type="cofactor">
    <cofactor evidence="1">
        <name>pyridoxal 5'-phosphate</name>
        <dbReference type="ChEBI" id="CHEBI:597326"/>
    </cofactor>
</comment>
<dbReference type="Gene3D" id="3.90.1150.10">
    <property type="entry name" value="Aspartate Aminotransferase, domain 1"/>
    <property type="match status" value="1"/>
</dbReference>
<dbReference type="PIRSF" id="PIRSF005572">
    <property type="entry name" value="NifS"/>
    <property type="match status" value="1"/>
</dbReference>
<dbReference type="GO" id="GO:0031071">
    <property type="term" value="F:cysteine desulfurase activity"/>
    <property type="evidence" value="ECO:0007669"/>
    <property type="project" value="UniProtKB-EC"/>
</dbReference>
<dbReference type="InterPro" id="IPR015422">
    <property type="entry name" value="PyrdxlP-dep_Trfase_small"/>
</dbReference>
<evidence type="ECO:0000256" key="3">
    <source>
        <dbReference type="ARBA" id="ARBA00012239"/>
    </source>
</evidence>
<keyword evidence="7" id="KW-0808">Transferase</keyword>
<dbReference type="EC" id="2.8.1.7" evidence="3"/>
<reference evidence="7 8" key="1">
    <citation type="submission" date="2019-08" db="EMBL/GenBank/DDBJ databases">
        <title>Deep-cultivation of Planctomycetes and their phenomic and genomic characterization uncovers novel biology.</title>
        <authorList>
            <person name="Wiegand S."/>
            <person name="Jogler M."/>
            <person name="Boedeker C."/>
            <person name="Pinto D."/>
            <person name="Vollmers J."/>
            <person name="Rivas-Marin E."/>
            <person name="Kohn T."/>
            <person name="Peeters S.H."/>
            <person name="Heuer A."/>
            <person name="Rast P."/>
            <person name="Oberbeckmann S."/>
            <person name="Bunk B."/>
            <person name="Jeske O."/>
            <person name="Meyerdierks A."/>
            <person name="Storesund J.E."/>
            <person name="Kallscheuer N."/>
            <person name="Luecker S."/>
            <person name="Lage O.M."/>
            <person name="Pohl T."/>
            <person name="Merkel B.J."/>
            <person name="Hornburger P."/>
            <person name="Mueller R.-W."/>
            <person name="Bruemmer F."/>
            <person name="Labrenz M."/>
            <person name="Spormann A.M."/>
            <person name="Op den Camp H."/>
            <person name="Overmann J."/>
            <person name="Amann R."/>
            <person name="Jetten M.S.M."/>
            <person name="Mascher T."/>
            <person name="Medema M.H."/>
            <person name="Devos D.P."/>
            <person name="Kaster A.-K."/>
            <person name="Ovreas L."/>
            <person name="Rohde M."/>
            <person name="Galperin M.Y."/>
            <person name="Jogler C."/>
        </authorList>
    </citation>
    <scope>NUCLEOTIDE SEQUENCE [LARGE SCALE GENOMIC DNA]</scope>
    <source>
        <strain evidence="7 8">Pr1d</strain>
    </source>
</reference>